<dbReference type="EMBL" id="WQMT02000001">
    <property type="protein sequence ID" value="KAG9227170.1"/>
    <property type="molecule type" value="Genomic_DNA"/>
</dbReference>
<comment type="caution">
    <text evidence="1">The sequence shown here is derived from an EMBL/GenBank/DDBJ whole genome shotgun (WGS) entry which is preliminary data.</text>
</comment>
<proteinExistence type="predicted"/>
<accession>A0ACB7JA77</accession>
<protein>
    <submittedName>
        <fullName evidence="1">Uncharacterized protein</fullName>
    </submittedName>
</protein>
<name>A0ACB7JA77_PLECO</name>
<evidence type="ECO:0000313" key="2">
    <source>
        <dbReference type="Proteomes" id="UP000824881"/>
    </source>
</evidence>
<keyword evidence="2" id="KW-1185">Reference proteome</keyword>
<evidence type="ECO:0000313" key="1">
    <source>
        <dbReference type="EMBL" id="KAG9227170.1"/>
    </source>
</evidence>
<organism evidence="1 2">
    <name type="scientific">Pleurotus cornucopiae</name>
    <name type="common">Cornucopia mushroom</name>
    <dbReference type="NCBI Taxonomy" id="5321"/>
    <lineage>
        <taxon>Eukaryota</taxon>
        <taxon>Fungi</taxon>
        <taxon>Dikarya</taxon>
        <taxon>Basidiomycota</taxon>
        <taxon>Agaricomycotina</taxon>
        <taxon>Agaricomycetes</taxon>
        <taxon>Agaricomycetidae</taxon>
        <taxon>Agaricales</taxon>
        <taxon>Pleurotineae</taxon>
        <taxon>Pleurotaceae</taxon>
        <taxon>Pleurotus</taxon>
    </lineage>
</organism>
<reference evidence="1 2" key="1">
    <citation type="journal article" date="2021" name="Appl. Environ. Microbiol.">
        <title>Genetic linkage and physical mapping for an oyster mushroom Pleurotus cornucopiae and QTL analysis for the trait cap color.</title>
        <authorList>
            <person name="Zhang Y."/>
            <person name="Gao W."/>
            <person name="Sonnenberg A."/>
            <person name="Chen Q."/>
            <person name="Zhang J."/>
            <person name="Huang C."/>
        </authorList>
    </citation>
    <scope>NUCLEOTIDE SEQUENCE [LARGE SCALE GENOMIC DNA]</scope>
    <source>
        <strain evidence="1">CCMSSC00406</strain>
    </source>
</reference>
<sequence>MRDENNSNYSLTEIAILLAQLMAGETPPPPAPAADNNNPANDNTPAAPPPPPTILLFRHLPLAGGPYIRTNEYSIFPSQAYFRCSNCAALHQMVPVAVGQAVGVGSSQATPPIPPNTPMSALAASSSTATPPATPTSSSPGRWYAVTVGRQIGVFQDWYGVVEPLVQGVPGWRCRAFGSYEAAQIHFNAQVLAGATRIHTST</sequence>
<gene>
    <name evidence="1" type="ORF">CCMSSC00406_0004291</name>
</gene>
<dbReference type="Proteomes" id="UP000824881">
    <property type="component" value="Unassembled WGS sequence"/>
</dbReference>